<accession>A0A5E4LPY5</accession>
<proteinExistence type="predicted"/>
<dbReference type="EMBL" id="CABMJJ010000009">
    <property type="protein sequence ID" value="VVC04125.1"/>
    <property type="molecule type" value="Genomic_DNA"/>
</dbReference>
<protein>
    <submittedName>
        <fullName evidence="1">Uncharacterized protein</fullName>
    </submittedName>
</protein>
<comment type="caution">
    <text evidence="1">The sequence shown here is derived from an EMBL/GenBank/DDBJ whole genome shotgun (WGS) entry which is preliminary data.</text>
</comment>
<gene>
    <name evidence="1" type="ORF">LFW2832_00755</name>
</gene>
<sequence length="345" mass="36918">MGFGYKGEKMTRVSRSSESESRKVGWKSYATVGGTAAVAAALIFLKTCGGPMTESPVQLATTPAPIVAVEKAEARQCVTIHEKEVIVQYDVEFYPVAVPKEGCLDCAPPPVKGDKKCELDKGEGDHRSPNYDEASCGRCGDGKVGALEIPSVDTPFDKARLSGEVDVTPKTAQPEVCLADTHCGNGKVDRNVETGVLVPVTRPDGTTSYEYASVTVNESCNKRAPNYCEADCPKVMRVKVPECSEEVADSLYQSMKKAIFQRVRSIRAALGAERQLIEVSVSIDVDDSGNPKIKSGTVECGNGGCTKQDGQTDVLTMAQKGLVQVDSGRCTVTLSPVTIPVERER</sequence>
<dbReference type="Proteomes" id="UP000789941">
    <property type="component" value="Unassembled WGS sequence"/>
</dbReference>
<evidence type="ECO:0000313" key="1">
    <source>
        <dbReference type="EMBL" id="VVC04125.1"/>
    </source>
</evidence>
<name>A0A5E4LPY5_9ARCH</name>
<organism evidence="1 2">
    <name type="scientific">Candidatus Bilamarchaeum dharawalense</name>
    <dbReference type="NCBI Taxonomy" id="2885759"/>
    <lineage>
        <taxon>Archaea</taxon>
        <taxon>Candidatus Micrarchaeota</taxon>
        <taxon>Candidatus Micrarchaeia</taxon>
        <taxon>Candidatus Anstonellales</taxon>
        <taxon>Candidatus Bilamarchaeaceae</taxon>
        <taxon>Candidatus Bilamarchaeum</taxon>
    </lineage>
</organism>
<evidence type="ECO:0000313" key="2">
    <source>
        <dbReference type="Proteomes" id="UP000789941"/>
    </source>
</evidence>
<dbReference type="AlphaFoldDB" id="A0A5E4LPY5"/>
<reference evidence="1 2" key="1">
    <citation type="submission" date="2019-08" db="EMBL/GenBank/DDBJ databases">
        <authorList>
            <person name="Vazquez-Campos X."/>
        </authorList>
    </citation>
    <scope>NUCLEOTIDE SEQUENCE [LARGE SCALE GENOMIC DNA]</scope>
    <source>
        <strain evidence="1">LFW-283_2</strain>
    </source>
</reference>